<evidence type="ECO:0000256" key="3">
    <source>
        <dbReference type="ARBA" id="ARBA00022840"/>
    </source>
</evidence>
<dbReference type="PANTHER" id="PTHR30258">
    <property type="entry name" value="TYPE II SECRETION SYSTEM PROTEIN GSPE-RELATED"/>
    <property type="match status" value="1"/>
</dbReference>
<name>A0AA47GHI3_9LACO</name>
<keyword evidence="6" id="KW-1185">Reference proteome</keyword>
<dbReference type="RefSeq" id="WP_046326973.1">
    <property type="nucleotide sequence ID" value="NZ_CP084389.1"/>
</dbReference>
<dbReference type="EMBL" id="CP084389">
    <property type="protein sequence ID" value="UZX30277.1"/>
    <property type="molecule type" value="Genomic_DNA"/>
</dbReference>
<dbReference type="InterPro" id="IPR027417">
    <property type="entry name" value="P-loop_NTPase"/>
</dbReference>
<accession>A0AA47GHI3</accession>
<evidence type="ECO:0000256" key="2">
    <source>
        <dbReference type="ARBA" id="ARBA00022741"/>
    </source>
</evidence>
<dbReference type="Proteomes" id="UP001164557">
    <property type="component" value="Chromosome"/>
</dbReference>
<dbReference type="InterPro" id="IPR047667">
    <property type="entry name" value="ATPase_ComGA"/>
</dbReference>
<sequence length="324" mass="36436">MRIKDAVNNLIEEAITKHASDIFFLLRENNLLVNLRTMKGITKQTQYSVNEGKELINFLKFAAQMDIAEHRRPQVGAFEYEFQAKTYFLRLSSIGDFNDCESLVIRIIYQIDRSRYFFNSQIDQLKALTEKRGLLITSGPTGSGKTTTMYNLAKIAGQNKVVMTIEDPVEIHEASFIQTQVNLTADITYSRLLEAALRHRPDILIIGEIRNAITARLAVDAALSGHLVLATVHAKSTLQTISRLESLNISTADLFNCLTGVSYQRLLPTTDGFSCLMDIASGPELQADINMAKRGNYVNWHQNLTQLQKRGKISAQVCNQYQEG</sequence>
<evidence type="ECO:0000256" key="1">
    <source>
        <dbReference type="ARBA" id="ARBA00006611"/>
    </source>
</evidence>
<organism evidence="5 6">
    <name type="scientific">Lactobacillus helsingborgensis</name>
    <dbReference type="NCBI Taxonomy" id="1218494"/>
    <lineage>
        <taxon>Bacteria</taxon>
        <taxon>Bacillati</taxon>
        <taxon>Bacillota</taxon>
        <taxon>Bacilli</taxon>
        <taxon>Lactobacillales</taxon>
        <taxon>Lactobacillaceae</taxon>
        <taxon>Lactobacillus</taxon>
    </lineage>
</organism>
<evidence type="ECO:0000313" key="5">
    <source>
        <dbReference type="EMBL" id="UZX30277.1"/>
    </source>
</evidence>
<protein>
    <submittedName>
        <fullName evidence="5">Flp pilus assembly complex ATPase component TadA</fullName>
    </submittedName>
</protein>
<evidence type="ECO:0000313" key="6">
    <source>
        <dbReference type="Proteomes" id="UP001164557"/>
    </source>
</evidence>
<keyword evidence="2" id="KW-0547">Nucleotide-binding</keyword>
<feature type="domain" description="Bacterial type II secretion system protein E" evidence="4">
    <location>
        <begin position="3"/>
        <end position="270"/>
    </location>
</feature>
<dbReference type="PANTHER" id="PTHR30258:SF2">
    <property type="entry name" value="COMG OPERON PROTEIN 1"/>
    <property type="match status" value="1"/>
</dbReference>
<dbReference type="Gene3D" id="3.40.50.300">
    <property type="entry name" value="P-loop containing nucleotide triphosphate hydrolases"/>
    <property type="match status" value="1"/>
</dbReference>
<comment type="similarity">
    <text evidence="1">Belongs to the GSP E family.</text>
</comment>
<dbReference type="Pfam" id="PF00437">
    <property type="entry name" value="T2SSE"/>
    <property type="match status" value="1"/>
</dbReference>
<dbReference type="InterPro" id="IPR001482">
    <property type="entry name" value="T2SS/T4SS_dom"/>
</dbReference>
<dbReference type="GO" id="GO:0005524">
    <property type="term" value="F:ATP binding"/>
    <property type="evidence" value="ECO:0007669"/>
    <property type="project" value="UniProtKB-KW"/>
</dbReference>
<keyword evidence="3" id="KW-0067">ATP-binding</keyword>
<proteinExistence type="inferred from homology"/>
<dbReference type="SUPFAM" id="SSF52540">
    <property type="entry name" value="P-loop containing nucleoside triphosphate hydrolases"/>
    <property type="match status" value="1"/>
</dbReference>
<dbReference type="GO" id="GO:0016887">
    <property type="term" value="F:ATP hydrolysis activity"/>
    <property type="evidence" value="ECO:0007669"/>
    <property type="project" value="TreeGrafter"/>
</dbReference>
<dbReference type="AlphaFoldDB" id="A0AA47GHI3"/>
<dbReference type="GO" id="GO:0005886">
    <property type="term" value="C:plasma membrane"/>
    <property type="evidence" value="ECO:0007669"/>
    <property type="project" value="TreeGrafter"/>
</dbReference>
<dbReference type="Gene3D" id="3.30.450.90">
    <property type="match status" value="1"/>
</dbReference>
<reference evidence="5" key="1">
    <citation type="submission" date="2021-09" db="EMBL/GenBank/DDBJ databases">
        <title>Lactobacillus species from Apis mellifera, Switzerland.</title>
        <authorList>
            <person name="Pfister J."/>
            <person name="Brown A."/>
            <person name="Neumann P."/>
            <person name="Collaud A."/>
            <person name="Retschnig G."/>
            <person name="Perreten V."/>
        </authorList>
    </citation>
    <scope>NUCLEOTIDE SEQUENCE</scope>
    <source>
        <strain evidence="5">IBH002</strain>
    </source>
</reference>
<gene>
    <name evidence="5" type="primary">tadA</name>
    <name evidence="5" type="ORF">LDX53_03490</name>
</gene>
<evidence type="ECO:0000259" key="4">
    <source>
        <dbReference type="Pfam" id="PF00437"/>
    </source>
</evidence>
<dbReference type="CDD" id="cd01129">
    <property type="entry name" value="PulE-GspE-like"/>
    <property type="match status" value="1"/>
</dbReference>
<dbReference type="NCBIfam" id="NF041000">
    <property type="entry name" value="ATPase_ComGA"/>
    <property type="match status" value="1"/>
</dbReference>